<name>A0A812I1W4_9DINO</name>
<proteinExistence type="predicted"/>
<evidence type="ECO:0000256" key="1">
    <source>
        <dbReference type="SAM" id="Coils"/>
    </source>
</evidence>
<reference evidence="2" key="1">
    <citation type="submission" date="2021-02" db="EMBL/GenBank/DDBJ databases">
        <authorList>
            <person name="Dougan E. K."/>
            <person name="Rhodes N."/>
            <person name="Thang M."/>
            <person name="Chan C."/>
        </authorList>
    </citation>
    <scope>NUCLEOTIDE SEQUENCE</scope>
</reference>
<feature type="coiled-coil region" evidence="1">
    <location>
        <begin position="492"/>
        <end position="593"/>
    </location>
</feature>
<keyword evidence="3" id="KW-1185">Reference proteome</keyword>
<accession>A0A812I1W4</accession>
<comment type="caution">
    <text evidence="2">The sequence shown here is derived from an EMBL/GenBank/DDBJ whole genome shotgun (WGS) entry which is preliminary data.</text>
</comment>
<evidence type="ECO:0000313" key="3">
    <source>
        <dbReference type="Proteomes" id="UP000604046"/>
    </source>
</evidence>
<organism evidence="2 3">
    <name type="scientific">Symbiodinium natans</name>
    <dbReference type="NCBI Taxonomy" id="878477"/>
    <lineage>
        <taxon>Eukaryota</taxon>
        <taxon>Sar</taxon>
        <taxon>Alveolata</taxon>
        <taxon>Dinophyceae</taxon>
        <taxon>Suessiales</taxon>
        <taxon>Symbiodiniaceae</taxon>
        <taxon>Symbiodinium</taxon>
    </lineage>
</organism>
<dbReference type="AlphaFoldDB" id="A0A812I1W4"/>
<dbReference type="EMBL" id="CAJNDS010000136">
    <property type="protein sequence ID" value="CAE6968999.1"/>
    <property type="molecule type" value="Genomic_DNA"/>
</dbReference>
<sequence length="661" mass="70362">MEGLLPSSLYAGGLRPGLARGALAREAEVIAPARTATPRRSKSLTRWETFKFYLRTSAIVRACRSFLGPGRSKRGRAERTGQVTTPEMMELEANPPQKIAILCTDECNSRHLKEIEMLSRAHAVNGDHIFTSGSVEANAAVIKGALRGGHPEHLTVVLPQTEAQQERKLRQLIPTCVEAGAHVVSSPGHSSLRFEEAAHLCHQTVLGKVDQLVAFLPHPESEDGSLVDEAAGMSALAVEAGKSSLPPPQAIKQLLPDLKLFCKEGPGLGKGRFPARWLPAYGPGPGGVMPVLNDDAAKAAMLTPAQSLQLLGVLDHPKSHFPSAARLQAKDARVIAALGVLRLSDPAVSLQTRISGEPKLVPGSGQRIGLVLKLLWRSAGKEFATGQVEVSLRKCEAIGRELSLHSGEKASRMEAFAIWGDADPDDKSRSDLLVAGDPDDYVAEVEELFESRFEMVFRACETRPAKVLRLLRHLESEKDFNKFLARDFAGVLEQEELERRKSEAKARVAEQAAQASRAADAEAAARRAAAEAAAAAQQTQAEAARQAAKDEAAQAAERARQAEVAEFLEAAKAAKARREAKEAEAKAAEAKAPTFVPASVQAVPADASAPEASAPAAQAVPAAPAATPAKAKARATMHGMVVAARFPIKPAVALHARVVVV</sequence>
<protein>
    <submittedName>
        <fullName evidence="2">Uncharacterized protein</fullName>
    </submittedName>
</protein>
<gene>
    <name evidence="2" type="ORF">SNAT2548_LOCUS2397</name>
</gene>
<keyword evidence="1" id="KW-0175">Coiled coil</keyword>
<evidence type="ECO:0000313" key="2">
    <source>
        <dbReference type="EMBL" id="CAE6968999.1"/>
    </source>
</evidence>
<dbReference type="Proteomes" id="UP000604046">
    <property type="component" value="Unassembled WGS sequence"/>
</dbReference>
<dbReference type="OrthoDB" id="4644at2759"/>